<proteinExistence type="predicted"/>
<evidence type="ECO:0000313" key="3">
    <source>
        <dbReference type="Proteomes" id="UP000306416"/>
    </source>
</evidence>
<gene>
    <name evidence="2" type="ORF">E4633_05635</name>
</gene>
<protein>
    <submittedName>
        <fullName evidence="2">Lactate utilization protein</fullName>
    </submittedName>
</protein>
<evidence type="ECO:0000313" key="2">
    <source>
        <dbReference type="EMBL" id="TGU74938.1"/>
    </source>
</evidence>
<dbReference type="EMBL" id="SRSC01000001">
    <property type="protein sequence ID" value="TGU74938.1"/>
    <property type="molecule type" value="Genomic_DNA"/>
</dbReference>
<keyword evidence="3" id="KW-1185">Reference proteome</keyword>
<dbReference type="SUPFAM" id="SSF100950">
    <property type="entry name" value="NagB/RpiA/CoA transferase-like"/>
    <property type="match status" value="1"/>
</dbReference>
<dbReference type="InterPro" id="IPR009501">
    <property type="entry name" value="UCP020269"/>
</dbReference>
<feature type="domain" description="LUD" evidence="1">
    <location>
        <begin position="17"/>
        <end position="211"/>
    </location>
</feature>
<comment type="caution">
    <text evidence="2">The sequence shown here is derived from an EMBL/GenBank/DDBJ whole genome shotgun (WGS) entry which is preliminary data.</text>
</comment>
<dbReference type="PANTHER" id="PTHR36179:SF2">
    <property type="entry name" value="LUD DOMAIN-CONTAINING PROTEIN"/>
    <property type="match status" value="1"/>
</dbReference>
<sequence length="217" mass="23587">MSNTEELNNWAYAQKCKKAVENLKKNGFDALYCHNGEEVFHYIVNESEPAKSVGFGGSLSIADLKLADKLKGMGKEILNHGAPGLSPEEKLAITRRQLTCDLFLTGSNAVTLSGVLVNIDGNGNRAAAMFFGPQKVIVVVGRNKLVDGSIEDAVQRVRTYASPPNAKRLNLSTPCTTTGFCSDCNSPQRICRVTTIIEKKPRNTDIKVLVVNEDMGL</sequence>
<dbReference type="InterPro" id="IPR003741">
    <property type="entry name" value="LUD_dom"/>
</dbReference>
<organism evidence="2 3">
    <name type="scientific">Geomonas terrae</name>
    <dbReference type="NCBI Taxonomy" id="2562681"/>
    <lineage>
        <taxon>Bacteria</taxon>
        <taxon>Pseudomonadati</taxon>
        <taxon>Thermodesulfobacteriota</taxon>
        <taxon>Desulfuromonadia</taxon>
        <taxon>Geobacterales</taxon>
        <taxon>Geobacteraceae</taxon>
        <taxon>Geomonas</taxon>
    </lineage>
</organism>
<dbReference type="AlphaFoldDB" id="A0A4S1CM97"/>
<dbReference type="RefSeq" id="WP_135869255.1">
    <property type="nucleotide sequence ID" value="NZ_SRSC01000001.1"/>
</dbReference>
<dbReference type="Proteomes" id="UP000306416">
    <property type="component" value="Unassembled WGS sequence"/>
</dbReference>
<dbReference type="InterPro" id="IPR037171">
    <property type="entry name" value="NagB/RpiA_transferase-like"/>
</dbReference>
<evidence type="ECO:0000259" key="1">
    <source>
        <dbReference type="Pfam" id="PF02589"/>
    </source>
</evidence>
<accession>A0A4S1CM97</accession>
<name>A0A4S1CM97_9BACT</name>
<reference evidence="2 3" key="1">
    <citation type="submission" date="2019-04" db="EMBL/GenBank/DDBJ databases">
        <title>Geobacter oryzae sp. nov., ferric-reducing bacteria isolated from paddy soil.</title>
        <authorList>
            <person name="Xu Z."/>
            <person name="Masuda Y."/>
            <person name="Itoh H."/>
            <person name="Senoo K."/>
        </authorList>
    </citation>
    <scope>NUCLEOTIDE SEQUENCE [LARGE SCALE GENOMIC DNA]</scope>
    <source>
        <strain evidence="2 3">Red111</strain>
    </source>
</reference>
<dbReference type="Pfam" id="PF02589">
    <property type="entry name" value="LUD_dom"/>
    <property type="match status" value="1"/>
</dbReference>
<dbReference type="PANTHER" id="PTHR36179">
    <property type="entry name" value="LUD_DOM DOMAIN-CONTAINING PROTEIN"/>
    <property type="match status" value="1"/>
</dbReference>
<dbReference type="PIRSF" id="PIRSF020269">
    <property type="entry name" value="DUF1121"/>
    <property type="match status" value="1"/>
</dbReference>